<evidence type="ECO:0000313" key="2">
    <source>
        <dbReference type="Proteomes" id="UP000255248"/>
    </source>
</evidence>
<name>A0A376DI66_9GAMM</name>
<protein>
    <submittedName>
        <fullName evidence="1">Uncharacterized protein</fullName>
    </submittedName>
</protein>
<dbReference type="AlphaFoldDB" id="A0A376DI66"/>
<gene>
    <name evidence="1" type="ORF">NCTC12121_02162</name>
</gene>
<sequence>MNNSEKMLDTYLKNYANALGEEDIISRNAEFIASRMRATDFLAVIKSSDLLNGDKAAQDAVAQSDWADEYFSNVIYDMAVRIAQMERANEVDTAINDPNPYSEVA</sequence>
<reference evidence="1 2" key="1">
    <citation type="submission" date="2018-06" db="EMBL/GenBank/DDBJ databases">
        <authorList>
            <consortium name="Pathogen Informatics"/>
            <person name="Doyle S."/>
        </authorList>
    </citation>
    <scope>NUCLEOTIDE SEQUENCE [LARGE SCALE GENOMIC DNA]</scope>
    <source>
        <strain evidence="1 2">NCTC12121</strain>
    </source>
</reference>
<organism evidence="1 2">
    <name type="scientific">Edwardsiella hoshinae</name>
    <dbReference type="NCBI Taxonomy" id="93378"/>
    <lineage>
        <taxon>Bacteria</taxon>
        <taxon>Pseudomonadati</taxon>
        <taxon>Pseudomonadota</taxon>
        <taxon>Gammaproteobacteria</taxon>
        <taxon>Enterobacterales</taxon>
        <taxon>Hafniaceae</taxon>
        <taxon>Edwardsiella</taxon>
    </lineage>
</organism>
<dbReference type="EMBL" id="UFXZ01000001">
    <property type="protein sequence ID" value="STC89366.1"/>
    <property type="molecule type" value="Genomic_DNA"/>
</dbReference>
<dbReference type="RefSeq" id="WP_024524829.1">
    <property type="nucleotide sequence ID" value="NZ_CP065626.1"/>
</dbReference>
<accession>A0A376DI66</accession>
<dbReference type="Proteomes" id="UP000255248">
    <property type="component" value="Unassembled WGS sequence"/>
</dbReference>
<proteinExistence type="predicted"/>
<evidence type="ECO:0000313" key="1">
    <source>
        <dbReference type="EMBL" id="STC89366.1"/>
    </source>
</evidence>